<dbReference type="PANTHER" id="PTHR35201:SF4">
    <property type="entry name" value="BETA-PINACENE SYNTHASE-RELATED"/>
    <property type="match status" value="1"/>
</dbReference>
<dbReference type="Proteomes" id="UP001583177">
    <property type="component" value="Unassembled WGS sequence"/>
</dbReference>
<keyword evidence="4" id="KW-0456">Lyase</keyword>
<evidence type="ECO:0000256" key="3">
    <source>
        <dbReference type="ARBA" id="ARBA00022842"/>
    </source>
</evidence>
<dbReference type="Gene3D" id="1.10.600.10">
    <property type="entry name" value="Farnesyl Diphosphate Synthase"/>
    <property type="match status" value="1"/>
</dbReference>
<proteinExistence type="inferred from homology"/>
<dbReference type="EMBL" id="JAWRVE010000073">
    <property type="protein sequence ID" value="KAL1863912.1"/>
    <property type="molecule type" value="Genomic_DNA"/>
</dbReference>
<evidence type="ECO:0000256" key="2">
    <source>
        <dbReference type="ARBA" id="ARBA00006333"/>
    </source>
</evidence>
<name>A0ABR3WJT2_9PEZI</name>
<dbReference type="PANTHER" id="PTHR35201">
    <property type="entry name" value="TERPENE SYNTHASE"/>
    <property type="match status" value="1"/>
</dbReference>
<keyword evidence="6" id="KW-1185">Reference proteome</keyword>
<comment type="caution">
    <text evidence="5">The sequence shown here is derived from an EMBL/GenBank/DDBJ whole genome shotgun (WGS) entry which is preliminary data.</text>
</comment>
<sequence>MAQSYRSHTLHFVGVSLGLLPVPSPNHGPGNRIVESFNVIGSGLSASYDIHQRQRFFDEIARFMDASEVEQKCRLQDRIFTLKEYWSVRMGTSAVYIGSAACEFSMGCGSPLPTEVMRCNEMQAVWDETNIIISITNDLLSLRKEMKLGCIDSIIPLTFASTRDIQKAVDESIAALKASKERFDEAARKLLSDDGPCNKISPQSKEQLARFIQVQRSNCVGNLIWSLETRRYNATNLLISDGSQSFTL</sequence>
<evidence type="ECO:0000256" key="4">
    <source>
        <dbReference type="RuleBase" id="RU366034"/>
    </source>
</evidence>
<reference evidence="5 6" key="1">
    <citation type="journal article" date="2024" name="IMA Fungus">
        <title>IMA Genome - F19 : A genome assembly and annotation guide to empower mycologists, including annotated draft genome sequences of Ceratocystis pirilliformis, Diaporthe australafricana, Fusarium ophioides, Paecilomyces lecythidis, and Sporothrix stenoceras.</title>
        <authorList>
            <person name="Aylward J."/>
            <person name="Wilson A.M."/>
            <person name="Visagie C.M."/>
            <person name="Spraker J."/>
            <person name="Barnes I."/>
            <person name="Buitendag C."/>
            <person name="Ceriani C."/>
            <person name="Del Mar Angel L."/>
            <person name="du Plessis D."/>
            <person name="Fuchs T."/>
            <person name="Gasser K."/>
            <person name="Kramer D."/>
            <person name="Li W."/>
            <person name="Munsamy K."/>
            <person name="Piso A."/>
            <person name="Price J.L."/>
            <person name="Sonnekus B."/>
            <person name="Thomas C."/>
            <person name="van der Nest A."/>
            <person name="van Dijk A."/>
            <person name="van Heerden A."/>
            <person name="van Vuuren N."/>
            <person name="Yilmaz N."/>
            <person name="Duong T.A."/>
            <person name="van der Merwe N.A."/>
            <person name="Wingfield M.J."/>
            <person name="Wingfield B.D."/>
        </authorList>
    </citation>
    <scope>NUCLEOTIDE SEQUENCE [LARGE SCALE GENOMIC DNA]</scope>
    <source>
        <strain evidence="5 6">CMW 18300</strain>
    </source>
</reference>
<comment type="cofactor">
    <cofactor evidence="1 4">
        <name>Mg(2+)</name>
        <dbReference type="ChEBI" id="CHEBI:18420"/>
    </cofactor>
</comment>
<comment type="similarity">
    <text evidence="2 4">Belongs to the terpene synthase family.</text>
</comment>
<evidence type="ECO:0000313" key="5">
    <source>
        <dbReference type="EMBL" id="KAL1863912.1"/>
    </source>
</evidence>
<evidence type="ECO:0000256" key="1">
    <source>
        <dbReference type="ARBA" id="ARBA00001946"/>
    </source>
</evidence>
<dbReference type="InterPro" id="IPR034686">
    <property type="entry name" value="Terpene_cyclase-like_2"/>
</dbReference>
<dbReference type="EC" id="4.2.3.-" evidence="4"/>
<evidence type="ECO:0000313" key="6">
    <source>
        <dbReference type="Proteomes" id="UP001583177"/>
    </source>
</evidence>
<dbReference type="SUPFAM" id="SSF48576">
    <property type="entry name" value="Terpenoid synthases"/>
    <property type="match status" value="1"/>
</dbReference>
<accession>A0ABR3WJT2</accession>
<organism evidence="5 6">
    <name type="scientific">Diaporthe australafricana</name>
    <dbReference type="NCBI Taxonomy" id="127596"/>
    <lineage>
        <taxon>Eukaryota</taxon>
        <taxon>Fungi</taxon>
        <taxon>Dikarya</taxon>
        <taxon>Ascomycota</taxon>
        <taxon>Pezizomycotina</taxon>
        <taxon>Sordariomycetes</taxon>
        <taxon>Sordariomycetidae</taxon>
        <taxon>Diaporthales</taxon>
        <taxon>Diaporthaceae</taxon>
        <taxon>Diaporthe</taxon>
    </lineage>
</organism>
<protein>
    <recommendedName>
        <fullName evidence="4">Terpene synthase</fullName>
        <ecNumber evidence="4">4.2.3.-</ecNumber>
    </recommendedName>
</protein>
<dbReference type="Pfam" id="PF19086">
    <property type="entry name" value="Terpene_syn_C_2"/>
    <property type="match status" value="1"/>
</dbReference>
<keyword evidence="4" id="KW-0479">Metal-binding</keyword>
<dbReference type="InterPro" id="IPR008949">
    <property type="entry name" value="Isoprenoid_synthase_dom_sf"/>
</dbReference>
<keyword evidence="3 4" id="KW-0460">Magnesium</keyword>
<gene>
    <name evidence="5" type="ORF">Daus18300_008061</name>
</gene>